<dbReference type="InterPro" id="IPR009057">
    <property type="entry name" value="Homeodomain-like_sf"/>
</dbReference>
<reference evidence="7" key="1">
    <citation type="journal article" date="2019" name="Int. J. Syst. Evol. Microbiol.">
        <title>The Global Catalogue of Microorganisms (GCM) 10K type strain sequencing project: providing services to taxonomists for standard genome sequencing and annotation.</title>
        <authorList>
            <consortium name="The Broad Institute Genomics Platform"/>
            <consortium name="The Broad Institute Genome Sequencing Center for Infectious Disease"/>
            <person name="Wu L."/>
            <person name="Ma J."/>
        </authorList>
    </citation>
    <scope>NUCLEOTIDE SEQUENCE [LARGE SCALE GENOMIC DNA]</scope>
    <source>
        <strain evidence="7">JCM 3369</strain>
    </source>
</reference>
<protein>
    <submittedName>
        <fullName evidence="6">TetR/AcrR family transcriptional regulator</fullName>
    </submittedName>
</protein>
<evidence type="ECO:0000259" key="5">
    <source>
        <dbReference type="PROSITE" id="PS50977"/>
    </source>
</evidence>
<feature type="domain" description="HTH tetR-type" evidence="5">
    <location>
        <begin position="13"/>
        <end position="73"/>
    </location>
</feature>
<dbReference type="SUPFAM" id="SSF48498">
    <property type="entry name" value="Tetracyclin repressor-like, C-terminal domain"/>
    <property type="match status" value="1"/>
</dbReference>
<organism evidence="6 7">
    <name type="scientific">Actinomadura yumaensis</name>
    <dbReference type="NCBI Taxonomy" id="111807"/>
    <lineage>
        <taxon>Bacteria</taxon>
        <taxon>Bacillati</taxon>
        <taxon>Actinomycetota</taxon>
        <taxon>Actinomycetes</taxon>
        <taxon>Streptosporangiales</taxon>
        <taxon>Thermomonosporaceae</taxon>
        <taxon>Actinomadura</taxon>
    </lineage>
</organism>
<proteinExistence type="predicted"/>
<evidence type="ECO:0000313" key="6">
    <source>
        <dbReference type="EMBL" id="MFC6880548.1"/>
    </source>
</evidence>
<dbReference type="Gene3D" id="1.10.10.60">
    <property type="entry name" value="Homeodomain-like"/>
    <property type="match status" value="1"/>
</dbReference>
<dbReference type="InterPro" id="IPR036271">
    <property type="entry name" value="Tet_transcr_reg_TetR-rel_C_sf"/>
</dbReference>
<evidence type="ECO:0000313" key="7">
    <source>
        <dbReference type="Proteomes" id="UP001596380"/>
    </source>
</evidence>
<keyword evidence="3" id="KW-0804">Transcription</keyword>
<dbReference type="Gene3D" id="1.10.357.10">
    <property type="entry name" value="Tetracycline Repressor, domain 2"/>
    <property type="match status" value="1"/>
</dbReference>
<evidence type="ECO:0000256" key="4">
    <source>
        <dbReference type="PROSITE-ProRule" id="PRU00335"/>
    </source>
</evidence>
<dbReference type="EMBL" id="JBHSXS010000005">
    <property type="protein sequence ID" value="MFC6880548.1"/>
    <property type="molecule type" value="Genomic_DNA"/>
</dbReference>
<name>A0ABW2CFF3_9ACTN</name>
<keyword evidence="7" id="KW-1185">Reference proteome</keyword>
<keyword evidence="1" id="KW-0805">Transcription regulation</keyword>
<dbReference type="InterPro" id="IPR001647">
    <property type="entry name" value="HTH_TetR"/>
</dbReference>
<dbReference type="Pfam" id="PF00440">
    <property type="entry name" value="TetR_N"/>
    <property type="match status" value="1"/>
</dbReference>
<dbReference type="InterPro" id="IPR050109">
    <property type="entry name" value="HTH-type_TetR-like_transc_reg"/>
</dbReference>
<dbReference type="InterPro" id="IPR041347">
    <property type="entry name" value="MftR_C"/>
</dbReference>
<dbReference type="Pfam" id="PF17754">
    <property type="entry name" value="TetR_C_14"/>
    <property type="match status" value="1"/>
</dbReference>
<dbReference type="RefSeq" id="WP_160820857.1">
    <property type="nucleotide sequence ID" value="NZ_JBHSXS010000005.1"/>
</dbReference>
<gene>
    <name evidence="6" type="ORF">ACFQKB_12325</name>
</gene>
<feature type="DNA-binding region" description="H-T-H motif" evidence="4">
    <location>
        <begin position="36"/>
        <end position="55"/>
    </location>
</feature>
<keyword evidence="2 4" id="KW-0238">DNA-binding</keyword>
<comment type="caution">
    <text evidence="6">The sequence shown here is derived from an EMBL/GenBank/DDBJ whole genome shotgun (WGS) entry which is preliminary data.</text>
</comment>
<evidence type="ECO:0000256" key="3">
    <source>
        <dbReference type="ARBA" id="ARBA00023163"/>
    </source>
</evidence>
<dbReference type="SUPFAM" id="SSF46689">
    <property type="entry name" value="Homeodomain-like"/>
    <property type="match status" value="1"/>
</dbReference>
<sequence>MDTTGGLRERKKEATRKALHEAATRLAIEHGLDAVTVEAIADAAGVSRRTFSNYFAGKEDALLHGDEERMSLLLDSFAARPPGEPPWAALRGACAAVFESTDEPDPQMAVQARLARQHPSVLARLLTHYASVERRLAGIIAEREGRPADDPAARVLAAAFFTALRIAAQRWVEEQPPRPLRVVADETLDQMARPFA</sequence>
<evidence type="ECO:0000256" key="1">
    <source>
        <dbReference type="ARBA" id="ARBA00023015"/>
    </source>
</evidence>
<accession>A0ABW2CFF3</accession>
<dbReference type="Proteomes" id="UP001596380">
    <property type="component" value="Unassembled WGS sequence"/>
</dbReference>
<dbReference type="PANTHER" id="PTHR30055:SF238">
    <property type="entry name" value="MYCOFACTOCIN BIOSYNTHESIS TRANSCRIPTIONAL REGULATOR MFTR-RELATED"/>
    <property type="match status" value="1"/>
</dbReference>
<dbReference type="PROSITE" id="PS01081">
    <property type="entry name" value="HTH_TETR_1"/>
    <property type="match status" value="1"/>
</dbReference>
<dbReference type="PANTHER" id="PTHR30055">
    <property type="entry name" value="HTH-TYPE TRANSCRIPTIONAL REGULATOR RUTR"/>
    <property type="match status" value="1"/>
</dbReference>
<dbReference type="InterPro" id="IPR023772">
    <property type="entry name" value="DNA-bd_HTH_TetR-type_CS"/>
</dbReference>
<evidence type="ECO:0000256" key="2">
    <source>
        <dbReference type="ARBA" id="ARBA00023125"/>
    </source>
</evidence>
<dbReference type="PROSITE" id="PS50977">
    <property type="entry name" value="HTH_TETR_2"/>
    <property type="match status" value="1"/>
</dbReference>